<name>A0A8B7STV9_HIPAR</name>
<dbReference type="Gene3D" id="3.30.505.10">
    <property type="entry name" value="SH2 domain"/>
    <property type="match status" value="1"/>
</dbReference>
<keyword evidence="2 3" id="KW-0727">SH2 domain</keyword>
<dbReference type="InterPro" id="IPR000980">
    <property type="entry name" value="SH2"/>
</dbReference>
<keyword evidence="5" id="KW-1185">Reference proteome</keyword>
<dbReference type="AlphaFoldDB" id="A0A8B7STV9"/>
<proteinExistence type="predicted"/>
<gene>
    <name evidence="6" type="primary">SH2D1B</name>
</gene>
<dbReference type="SMART" id="SM00252">
    <property type="entry name" value="SH2"/>
    <property type="match status" value="1"/>
</dbReference>
<dbReference type="InterPro" id="IPR035049">
    <property type="entry name" value="EAT2_SH2"/>
</dbReference>
<dbReference type="InterPro" id="IPR036860">
    <property type="entry name" value="SH2_dom_sf"/>
</dbReference>
<dbReference type="PANTHER" id="PTHR46051:SF2">
    <property type="entry name" value="PHOSPHATIDYLINOSITOL 3,4,5-TRISPHOSPHATE 5-PHOSPHATASE 2"/>
    <property type="match status" value="1"/>
</dbReference>
<protein>
    <submittedName>
        <fullName evidence="6">SH2 domain-containing protein 1B</fullName>
    </submittedName>
</protein>
<dbReference type="Proteomes" id="UP000694851">
    <property type="component" value="Unplaced"/>
</dbReference>
<accession>A0A8B7STV9</accession>
<reference evidence="6" key="1">
    <citation type="submission" date="2025-08" db="UniProtKB">
        <authorList>
            <consortium name="RefSeq"/>
        </authorList>
    </citation>
    <scope>IDENTIFICATION</scope>
    <source>
        <tissue evidence="6">Muscle</tissue>
    </source>
</reference>
<dbReference type="GO" id="GO:0005829">
    <property type="term" value="C:cytosol"/>
    <property type="evidence" value="ECO:0007669"/>
    <property type="project" value="TreeGrafter"/>
</dbReference>
<evidence type="ECO:0000256" key="1">
    <source>
        <dbReference type="ARBA" id="ARBA00022859"/>
    </source>
</evidence>
<dbReference type="PANTHER" id="PTHR46051">
    <property type="entry name" value="SH2 DOMAIN-CONTAINING PROTEIN"/>
    <property type="match status" value="1"/>
</dbReference>
<dbReference type="GO" id="GO:0002376">
    <property type="term" value="P:immune system process"/>
    <property type="evidence" value="ECO:0007669"/>
    <property type="project" value="UniProtKB-KW"/>
</dbReference>
<feature type="domain" description="SH2" evidence="4">
    <location>
        <begin position="5"/>
        <end position="101"/>
    </location>
</feature>
<dbReference type="PROSITE" id="PS50001">
    <property type="entry name" value="SH2"/>
    <property type="match status" value="1"/>
</dbReference>
<evidence type="ECO:0000256" key="3">
    <source>
        <dbReference type="PROSITE-ProRule" id="PRU00191"/>
    </source>
</evidence>
<dbReference type="RefSeq" id="XP_019516194.1">
    <property type="nucleotide sequence ID" value="XM_019660649.1"/>
</dbReference>
<dbReference type="GO" id="GO:0004445">
    <property type="term" value="F:inositol-polyphosphate 5-phosphatase activity"/>
    <property type="evidence" value="ECO:0007669"/>
    <property type="project" value="TreeGrafter"/>
</dbReference>
<dbReference type="CDD" id="cd10342">
    <property type="entry name" value="SH2_SAP1"/>
    <property type="match status" value="1"/>
</dbReference>
<dbReference type="SUPFAM" id="SSF55550">
    <property type="entry name" value="SH2 domain"/>
    <property type="match status" value="1"/>
</dbReference>
<dbReference type="KEGG" id="hai:109392297"/>
<dbReference type="GeneID" id="109392297"/>
<keyword evidence="1" id="KW-0391">Immunity</keyword>
<dbReference type="GO" id="GO:0043569">
    <property type="term" value="P:negative regulation of insulin-like growth factor receptor signaling pathway"/>
    <property type="evidence" value="ECO:0007669"/>
    <property type="project" value="TreeGrafter"/>
</dbReference>
<dbReference type="CTD" id="117157"/>
<evidence type="ECO:0000313" key="5">
    <source>
        <dbReference type="Proteomes" id="UP000694851"/>
    </source>
</evidence>
<evidence type="ECO:0000256" key="2">
    <source>
        <dbReference type="ARBA" id="ARBA00022999"/>
    </source>
</evidence>
<organism evidence="5 6">
    <name type="scientific">Hipposideros armiger</name>
    <name type="common">Great Himalayan leaf-nosed bat</name>
    <dbReference type="NCBI Taxonomy" id="186990"/>
    <lineage>
        <taxon>Eukaryota</taxon>
        <taxon>Metazoa</taxon>
        <taxon>Chordata</taxon>
        <taxon>Craniata</taxon>
        <taxon>Vertebrata</taxon>
        <taxon>Euteleostomi</taxon>
        <taxon>Mammalia</taxon>
        <taxon>Eutheria</taxon>
        <taxon>Laurasiatheria</taxon>
        <taxon>Chiroptera</taxon>
        <taxon>Yinpterochiroptera</taxon>
        <taxon>Rhinolophoidea</taxon>
        <taxon>Hipposideridae</taxon>
        <taxon>Hipposideros</taxon>
    </lineage>
</organism>
<dbReference type="Pfam" id="PF00017">
    <property type="entry name" value="SH2"/>
    <property type="match status" value="1"/>
</dbReference>
<dbReference type="OrthoDB" id="10053436at2759"/>
<evidence type="ECO:0000259" key="4">
    <source>
        <dbReference type="PROSITE" id="PS50001"/>
    </source>
</evidence>
<evidence type="ECO:0000313" key="6">
    <source>
        <dbReference type="RefSeq" id="XP_019516194.1"/>
    </source>
</evidence>
<dbReference type="PRINTS" id="PR00401">
    <property type="entry name" value="SH2DOMAIN"/>
</dbReference>
<sequence length="133" mass="15309">MDLPYYHGPLSKTDCENLLLGEGVDGNFLLRDSESVPGALCLCVSFENFVYTYRIFKEKYGCYTIQTAEGTKKLTFLNLKDLISRFEKPNQGLVVPLLKPIQRSTPCLRWRRSKVERDSIYENSNSDYVEVLP</sequence>
<dbReference type="GO" id="GO:0050776">
    <property type="term" value="P:regulation of immune response"/>
    <property type="evidence" value="ECO:0007669"/>
    <property type="project" value="TreeGrafter"/>
</dbReference>